<dbReference type="Proteomes" id="UP000467841">
    <property type="component" value="Unassembled WGS sequence"/>
</dbReference>
<evidence type="ECO:0000259" key="1">
    <source>
        <dbReference type="Pfam" id="PF14244"/>
    </source>
</evidence>
<keyword evidence="3" id="KW-1185">Reference proteome</keyword>
<dbReference type="AlphaFoldDB" id="A0A6D2KKL5"/>
<organism evidence="2 3">
    <name type="scientific">Microthlaspi erraticum</name>
    <dbReference type="NCBI Taxonomy" id="1685480"/>
    <lineage>
        <taxon>Eukaryota</taxon>
        <taxon>Viridiplantae</taxon>
        <taxon>Streptophyta</taxon>
        <taxon>Embryophyta</taxon>
        <taxon>Tracheophyta</taxon>
        <taxon>Spermatophyta</taxon>
        <taxon>Magnoliopsida</taxon>
        <taxon>eudicotyledons</taxon>
        <taxon>Gunneridae</taxon>
        <taxon>Pentapetalae</taxon>
        <taxon>rosids</taxon>
        <taxon>malvids</taxon>
        <taxon>Brassicales</taxon>
        <taxon>Brassicaceae</taxon>
        <taxon>Coluteocarpeae</taxon>
        <taxon>Microthlaspi</taxon>
    </lineage>
</organism>
<protein>
    <recommendedName>
        <fullName evidence="1">Retrotransposon Copia-like N-terminal domain-containing protein</fullName>
    </recommendedName>
</protein>
<reference evidence="2" key="1">
    <citation type="submission" date="2020-01" db="EMBL/GenBank/DDBJ databases">
        <authorList>
            <person name="Mishra B."/>
        </authorList>
    </citation>
    <scope>NUCLEOTIDE SEQUENCE [LARGE SCALE GENOMIC DNA]</scope>
</reference>
<feature type="domain" description="Retrotransposon Copia-like N-terminal" evidence="1">
    <location>
        <begin position="18"/>
        <end position="63"/>
    </location>
</feature>
<dbReference type="Pfam" id="PF14244">
    <property type="entry name" value="Retrotran_gag_3"/>
    <property type="match status" value="1"/>
</dbReference>
<proteinExistence type="predicted"/>
<name>A0A6D2KKL5_9BRAS</name>
<gene>
    <name evidence="2" type="ORF">MERR_LOCUS44691</name>
</gene>
<dbReference type="PANTHER" id="PTHR37610">
    <property type="entry name" value="CCHC-TYPE DOMAIN-CONTAINING PROTEIN"/>
    <property type="match status" value="1"/>
</dbReference>
<dbReference type="PANTHER" id="PTHR37610:SF101">
    <property type="entry name" value="(RAPE) HYPOTHETICAL PROTEIN"/>
    <property type="match status" value="1"/>
</dbReference>
<comment type="caution">
    <text evidence="2">The sequence shown here is derived from an EMBL/GenBank/DDBJ whole genome shotgun (WGS) entry which is preliminary data.</text>
</comment>
<evidence type="ECO:0000313" key="2">
    <source>
        <dbReference type="EMBL" id="CAA7057455.1"/>
    </source>
</evidence>
<evidence type="ECO:0000313" key="3">
    <source>
        <dbReference type="Proteomes" id="UP000467841"/>
    </source>
</evidence>
<dbReference type="EMBL" id="CACVBM020001695">
    <property type="protein sequence ID" value="CAA7057455.1"/>
    <property type="molecule type" value="Genomic_DNA"/>
</dbReference>
<sequence length="188" mass="21252">MATELAKSVASIYQLATNENPGAVIAQVQFNGENFDEWAQALRSALLVKKKFGFVEGSVTKPKTDAPEYEDWVSVTSMVSLWILNTVEPKIRRTLMNKEDPHELWKEIKDRFSEGNGPRFQEIKAELAACRQGKIGCKCDLNVQLEKKREEDRIHQFLLGLDNDVFGSVRASIISTEPMPNMNQGEVH</sequence>
<dbReference type="InterPro" id="IPR029472">
    <property type="entry name" value="Copia-like_N"/>
</dbReference>
<dbReference type="OrthoDB" id="1929700at2759"/>
<accession>A0A6D2KKL5</accession>